<evidence type="ECO:0000313" key="2">
    <source>
        <dbReference type="Proteomes" id="UP000325315"/>
    </source>
</evidence>
<name>A0A5B6VPC1_9ROSI</name>
<keyword evidence="2" id="KW-1185">Reference proteome</keyword>
<organism evidence="1 2">
    <name type="scientific">Gossypium australe</name>
    <dbReference type="NCBI Taxonomy" id="47621"/>
    <lineage>
        <taxon>Eukaryota</taxon>
        <taxon>Viridiplantae</taxon>
        <taxon>Streptophyta</taxon>
        <taxon>Embryophyta</taxon>
        <taxon>Tracheophyta</taxon>
        <taxon>Spermatophyta</taxon>
        <taxon>Magnoliopsida</taxon>
        <taxon>eudicotyledons</taxon>
        <taxon>Gunneridae</taxon>
        <taxon>Pentapetalae</taxon>
        <taxon>rosids</taxon>
        <taxon>malvids</taxon>
        <taxon>Malvales</taxon>
        <taxon>Malvaceae</taxon>
        <taxon>Malvoideae</taxon>
        <taxon>Gossypium</taxon>
    </lineage>
</organism>
<accession>A0A5B6VPC1</accession>
<reference evidence="2" key="1">
    <citation type="journal article" date="2019" name="Plant Biotechnol. J.">
        <title>Genome sequencing of the Australian wild diploid species Gossypium australe highlights disease resistance and delayed gland morphogenesis.</title>
        <authorList>
            <person name="Cai Y."/>
            <person name="Cai X."/>
            <person name="Wang Q."/>
            <person name="Wang P."/>
            <person name="Zhang Y."/>
            <person name="Cai C."/>
            <person name="Xu Y."/>
            <person name="Wang K."/>
            <person name="Zhou Z."/>
            <person name="Wang C."/>
            <person name="Geng S."/>
            <person name="Li B."/>
            <person name="Dong Q."/>
            <person name="Hou Y."/>
            <person name="Wang H."/>
            <person name="Ai P."/>
            <person name="Liu Z."/>
            <person name="Yi F."/>
            <person name="Sun M."/>
            <person name="An G."/>
            <person name="Cheng J."/>
            <person name="Zhang Y."/>
            <person name="Shi Q."/>
            <person name="Xie Y."/>
            <person name="Shi X."/>
            <person name="Chang Y."/>
            <person name="Huang F."/>
            <person name="Chen Y."/>
            <person name="Hong S."/>
            <person name="Mi L."/>
            <person name="Sun Q."/>
            <person name="Zhang L."/>
            <person name="Zhou B."/>
            <person name="Peng R."/>
            <person name="Zhang X."/>
            <person name="Liu F."/>
        </authorList>
    </citation>
    <scope>NUCLEOTIDE SEQUENCE [LARGE SCALE GENOMIC DNA]</scope>
    <source>
        <strain evidence="2">cv. PA1801</strain>
    </source>
</reference>
<sequence>MDSLVQLGTLCDLKEYGRMRFRSLSKFNVALLAKQGWCILNYPDSILTKVLKAKHFTNTNFLNSELGQLPSYIWKSEWVAKGLLENRRGKQNCENSLSNGTSCELHGMEGGGL</sequence>
<evidence type="ECO:0000313" key="1">
    <source>
        <dbReference type="EMBL" id="KAA3471189.1"/>
    </source>
</evidence>
<keyword evidence="1" id="KW-0695">RNA-directed DNA polymerase</keyword>
<dbReference type="GO" id="GO:0003964">
    <property type="term" value="F:RNA-directed DNA polymerase activity"/>
    <property type="evidence" value="ECO:0007669"/>
    <property type="project" value="UniProtKB-KW"/>
</dbReference>
<dbReference type="Proteomes" id="UP000325315">
    <property type="component" value="Unassembled WGS sequence"/>
</dbReference>
<dbReference type="AlphaFoldDB" id="A0A5B6VPC1"/>
<dbReference type="OrthoDB" id="998444at2759"/>
<protein>
    <submittedName>
        <fullName evidence="1">Reverse transcriptase</fullName>
    </submittedName>
</protein>
<keyword evidence="1" id="KW-0808">Transferase</keyword>
<comment type="caution">
    <text evidence="1">The sequence shown here is derived from an EMBL/GenBank/DDBJ whole genome shotgun (WGS) entry which is preliminary data.</text>
</comment>
<proteinExistence type="predicted"/>
<gene>
    <name evidence="1" type="ORF">EPI10_016832</name>
</gene>
<dbReference type="EMBL" id="SMMG02000006">
    <property type="protein sequence ID" value="KAA3471189.1"/>
    <property type="molecule type" value="Genomic_DNA"/>
</dbReference>
<keyword evidence="1" id="KW-0548">Nucleotidyltransferase</keyword>